<dbReference type="EMBL" id="JAVRHP010000011">
    <property type="protein sequence ID" value="MDT0649225.1"/>
    <property type="molecule type" value="Genomic_DNA"/>
</dbReference>
<keyword evidence="10" id="KW-1185">Reference proteome</keyword>
<sequence length="94" mass="10976">MDAKTNQIIIDYLKAYDPKEIAVFGSYARGEMNIASDIDILYSLNKKITLFDLAQIKIDLEEKLNRKVDFVSKKGLKEWIIPYVMKDLKVIYEK</sequence>
<dbReference type="InterPro" id="IPR052038">
    <property type="entry name" value="Type-VII_TA_antitoxin"/>
</dbReference>
<keyword evidence="7" id="KW-0460">Magnesium</keyword>
<keyword evidence="3" id="KW-0548">Nucleotidyltransferase</keyword>
<proteinExistence type="predicted"/>
<comment type="cofactor">
    <cofactor evidence="1">
        <name>Mg(2+)</name>
        <dbReference type="ChEBI" id="CHEBI:18420"/>
    </cofactor>
</comment>
<evidence type="ECO:0000256" key="6">
    <source>
        <dbReference type="ARBA" id="ARBA00022840"/>
    </source>
</evidence>
<keyword evidence="6" id="KW-0067">ATP-binding</keyword>
<dbReference type="CDD" id="cd05403">
    <property type="entry name" value="NT_KNTase_like"/>
    <property type="match status" value="1"/>
</dbReference>
<dbReference type="InterPro" id="IPR041633">
    <property type="entry name" value="Polbeta"/>
</dbReference>
<dbReference type="SUPFAM" id="SSF81301">
    <property type="entry name" value="Nucleotidyltransferase"/>
    <property type="match status" value="1"/>
</dbReference>
<keyword evidence="2" id="KW-0808">Transferase</keyword>
<evidence type="ECO:0000259" key="8">
    <source>
        <dbReference type="Pfam" id="PF18765"/>
    </source>
</evidence>
<organism evidence="9 10">
    <name type="scientific">Autumnicola edwardsiae</name>
    <dbReference type="NCBI Taxonomy" id="3075594"/>
    <lineage>
        <taxon>Bacteria</taxon>
        <taxon>Pseudomonadati</taxon>
        <taxon>Bacteroidota</taxon>
        <taxon>Flavobacteriia</taxon>
        <taxon>Flavobacteriales</taxon>
        <taxon>Flavobacteriaceae</taxon>
        <taxon>Autumnicola</taxon>
    </lineage>
</organism>
<dbReference type="PANTHER" id="PTHR33571:SF14">
    <property type="entry name" value="PROTEIN ADENYLYLTRANSFERASE MJ0435-RELATED"/>
    <property type="match status" value="1"/>
</dbReference>
<feature type="domain" description="Polymerase beta nucleotidyltransferase" evidence="8">
    <location>
        <begin position="9"/>
        <end position="94"/>
    </location>
</feature>
<gene>
    <name evidence="9" type="ORF">RM529_03665</name>
</gene>
<dbReference type="Pfam" id="PF18765">
    <property type="entry name" value="Polbeta"/>
    <property type="match status" value="1"/>
</dbReference>
<dbReference type="InterPro" id="IPR043519">
    <property type="entry name" value="NT_sf"/>
</dbReference>
<keyword evidence="5" id="KW-0547">Nucleotide-binding</keyword>
<accession>A0ABU3CTI8</accession>
<dbReference type="PANTHER" id="PTHR33571">
    <property type="entry name" value="SSL8005 PROTEIN"/>
    <property type="match status" value="1"/>
</dbReference>
<reference evidence="9 10" key="1">
    <citation type="submission" date="2023-09" db="EMBL/GenBank/DDBJ databases">
        <authorList>
            <person name="Rey-Velasco X."/>
        </authorList>
    </citation>
    <scope>NUCLEOTIDE SEQUENCE [LARGE SCALE GENOMIC DNA]</scope>
    <source>
        <strain evidence="9 10">F297</strain>
    </source>
</reference>
<protein>
    <submittedName>
        <fullName evidence="9">Nucleotidyltransferase domain-containing protein</fullName>
    </submittedName>
</protein>
<evidence type="ECO:0000256" key="2">
    <source>
        <dbReference type="ARBA" id="ARBA00022679"/>
    </source>
</evidence>
<evidence type="ECO:0000313" key="10">
    <source>
        <dbReference type="Proteomes" id="UP001248819"/>
    </source>
</evidence>
<evidence type="ECO:0000256" key="3">
    <source>
        <dbReference type="ARBA" id="ARBA00022695"/>
    </source>
</evidence>
<name>A0ABU3CTI8_9FLAO</name>
<keyword evidence="4" id="KW-0479">Metal-binding</keyword>
<evidence type="ECO:0000313" key="9">
    <source>
        <dbReference type="EMBL" id="MDT0649225.1"/>
    </source>
</evidence>
<dbReference type="Proteomes" id="UP001248819">
    <property type="component" value="Unassembled WGS sequence"/>
</dbReference>
<evidence type="ECO:0000256" key="4">
    <source>
        <dbReference type="ARBA" id="ARBA00022723"/>
    </source>
</evidence>
<evidence type="ECO:0000256" key="7">
    <source>
        <dbReference type="ARBA" id="ARBA00022842"/>
    </source>
</evidence>
<dbReference type="RefSeq" id="WP_311483402.1">
    <property type="nucleotide sequence ID" value="NZ_JAVRHP010000011.1"/>
</dbReference>
<evidence type="ECO:0000256" key="1">
    <source>
        <dbReference type="ARBA" id="ARBA00001946"/>
    </source>
</evidence>
<dbReference type="Gene3D" id="3.30.460.10">
    <property type="entry name" value="Beta Polymerase, domain 2"/>
    <property type="match status" value="1"/>
</dbReference>
<comment type="caution">
    <text evidence="9">The sequence shown here is derived from an EMBL/GenBank/DDBJ whole genome shotgun (WGS) entry which is preliminary data.</text>
</comment>
<evidence type="ECO:0000256" key="5">
    <source>
        <dbReference type="ARBA" id="ARBA00022741"/>
    </source>
</evidence>